<evidence type="ECO:0000256" key="1">
    <source>
        <dbReference type="SAM" id="MobiDB-lite"/>
    </source>
</evidence>
<evidence type="ECO:0000313" key="3">
    <source>
        <dbReference type="EMBL" id="KAB1209757.1"/>
    </source>
</evidence>
<feature type="compositionally biased region" description="Basic and acidic residues" evidence="1">
    <location>
        <begin position="62"/>
        <end position="75"/>
    </location>
</feature>
<accession>A0A6A1UQN4</accession>
<proteinExistence type="predicted"/>
<dbReference type="EMBL" id="RXIC02000024">
    <property type="protein sequence ID" value="KAB1209757.1"/>
    <property type="molecule type" value="Genomic_DNA"/>
</dbReference>
<evidence type="ECO:0000313" key="2">
    <source>
        <dbReference type="EMBL" id="KAB1202476.1"/>
    </source>
</evidence>
<protein>
    <submittedName>
        <fullName evidence="2">Uncharacterized protein</fullName>
    </submittedName>
</protein>
<dbReference type="Proteomes" id="UP000516437">
    <property type="component" value="Chromosome 6"/>
</dbReference>
<sequence length="94" mass="9846">MHDNSGGVKEHNDGATTWPRVMAMQPKVHGELIQIGSRSQEELIGGTTTRPLDAAMHGGAHKRLDSKDSGDRGDQNDVTTLHGGGVVATTTTSG</sequence>
<reference evidence="2 4" key="2">
    <citation type="journal article" date="2019" name="Plant Biotechnol. J.">
        <title>The red bayberry genome and genetic basis of sex determination.</title>
        <authorList>
            <person name="Jia H.M."/>
            <person name="Jia H.J."/>
            <person name="Cai Q.L."/>
            <person name="Wang Y."/>
            <person name="Zhao H.B."/>
            <person name="Yang W.F."/>
            <person name="Wang G.Y."/>
            <person name="Li Y.H."/>
            <person name="Zhan D.L."/>
            <person name="Shen Y.T."/>
            <person name="Niu Q.F."/>
            <person name="Chang L."/>
            <person name="Qiu J."/>
            <person name="Zhao L."/>
            <person name="Xie H.B."/>
            <person name="Fu W.Y."/>
            <person name="Jin J."/>
            <person name="Li X.W."/>
            <person name="Jiao Y."/>
            <person name="Zhou C.C."/>
            <person name="Tu T."/>
            <person name="Chai C.Y."/>
            <person name="Gao J.L."/>
            <person name="Fan L.J."/>
            <person name="van de Weg E."/>
            <person name="Wang J.Y."/>
            <person name="Gao Z.S."/>
        </authorList>
    </citation>
    <scope>NUCLEOTIDE SEQUENCE [LARGE SCALE GENOMIC DNA]</scope>
    <source>
        <tissue evidence="2">Leaves</tissue>
    </source>
</reference>
<dbReference type="Proteomes" id="UP000516437">
    <property type="component" value="Chromosome 8"/>
</dbReference>
<comment type="caution">
    <text evidence="2">The sequence shown here is derived from an EMBL/GenBank/DDBJ whole genome shotgun (WGS) entry which is preliminary data.</text>
</comment>
<evidence type="ECO:0000313" key="4">
    <source>
        <dbReference type="Proteomes" id="UP000516437"/>
    </source>
</evidence>
<dbReference type="EMBL" id="RXIC02000026">
    <property type="protein sequence ID" value="KAB1202476.1"/>
    <property type="molecule type" value="Genomic_DNA"/>
</dbReference>
<gene>
    <name evidence="3" type="ORF">CJ030_MR6G001824</name>
    <name evidence="2" type="ORF">CJ030_MR8G000127</name>
</gene>
<name>A0A6A1UQN4_9ROSI</name>
<reference evidence="2" key="1">
    <citation type="submission" date="2018-07" db="EMBL/GenBank/DDBJ databases">
        <authorList>
            <person name="Gao Z.-S."/>
            <person name="Jia H.-M."/>
            <person name="Jia H.-J."/>
            <person name="Cai Q.-L."/>
            <person name="Wang Y."/>
            <person name="Zhao H.-B."/>
        </authorList>
    </citation>
    <scope>NUCLEOTIDE SEQUENCE</scope>
    <source>
        <tissue evidence="2">Leaves</tissue>
    </source>
</reference>
<dbReference type="AlphaFoldDB" id="A0A6A1UQN4"/>
<keyword evidence="4" id="KW-1185">Reference proteome</keyword>
<organism evidence="2 4">
    <name type="scientific">Morella rubra</name>
    <name type="common">Chinese bayberry</name>
    <dbReference type="NCBI Taxonomy" id="262757"/>
    <lineage>
        <taxon>Eukaryota</taxon>
        <taxon>Viridiplantae</taxon>
        <taxon>Streptophyta</taxon>
        <taxon>Embryophyta</taxon>
        <taxon>Tracheophyta</taxon>
        <taxon>Spermatophyta</taxon>
        <taxon>Magnoliopsida</taxon>
        <taxon>eudicotyledons</taxon>
        <taxon>Gunneridae</taxon>
        <taxon>Pentapetalae</taxon>
        <taxon>rosids</taxon>
        <taxon>fabids</taxon>
        <taxon>Fagales</taxon>
        <taxon>Myricaceae</taxon>
        <taxon>Morella</taxon>
    </lineage>
</organism>
<feature type="region of interest" description="Disordered" evidence="1">
    <location>
        <begin position="50"/>
        <end position="94"/>
    </location>
</feature>
<reference evidence="2" key="3">
    <citation type="submission" date="2019-09" db="EMBL/GenBank/DDBJ databases">
        <authorList>
            <person name="Gao Z."/>
        </authorList>
    </citation>
    <scope>NUCLEOTIDE SEQUENCE</scope>
    <source>
        <tissue evidence="2">Leaves</tissue>
    </source>
</reference>